<protein>
    <submittedName>
        <fullName evidence="1">Uncharacterized protein</fullName>
    </submittedName>
</protein>
<dbReference type="EMBL" id="OR769219">
    <property type="protein sequence ID" value="WQJ51269.1"/>
    <property type="molecule type" value="Genomic_DNA"/>
</dbReference>
<dbReference type="Proteomes" id="UP001348805">
    <property type="component" value="Segment"/>
</dbReference>
<evidence type="ECO:0000313" key="2">
    <source>
        <dbReference type="Proteomes" id="UP001348805"/>
    </source>
</evidence>
<evidence type="ECO:0000313" key="1">
    <source>
        <dbReference type="EMBL" id="WQJ51269.1"/>
    </source>
</evidence>
<reference evidence="1 2" key="1">
    <citation type="submission" date="2023-11" db="EMBL/GenBank/DDBJ databases">
        <authorList>
            <person name="Cook R."/>
            <person name="Crisci M."/>
            <person name="Pye H."/>
            <person name="Adriaenssens E."/>
            <person name="Santini J."/>
        </authorList>
    </citation>
    <scope>NUCLEOTIDE SEQUENCE [LARGE SCALE GENOMIC DNA]</scope>
    <source>
        <strain evidence="1">Lak_Megaphage_RVC_AP3_GC26</strain>
    </source>
</reference>
<sequence>MNNNQYEILPTAKSNINAYNRYPFTCYEEAVQNIMQKNLKPGEQAVAYYFDENSIIGINAITAFGNLKKAGNIIFKSGQDLDRDLEHLHKDVVMHKKVINNMVDTINHANKNWSQIEGRIKKIEQKFDKEHDTLHVQVIDLDNYDLDI</sequence>
<accession>A0ABZ0YZJ1</accession>
<organism evidence="1 2">
    <name type="scientific">phage Lak_Megaphage_RVC_AP3_GC26</name>
    <dbReference type="NCBI Taxonomy" id="3109225"/>
    <lineage>
        <taxon>Viruses</taxon>
        <taxon>Duplodnaviria</taxon>
        <taxon>Heunggongvirae</taxon>
        <taxon>Uroviricota</taxon>
        <taxon>Caudoviricetes</taxon>
        <taxon>Caudoviricetes code 15 clade</taxon>
    </lineage>
</organism>
<proteinExistence type="predicted"/>
<keyword evidence="2" id="KW-1185">Reference proteome</keyword>
<name>A0ABZ0YZJ1_9CAUD</name>